<dbReference type="InterPro" id="IPR052925">
    <property type="entry name" value="Phage_Integrase-like_Recomb"/>
</dbReference>
<reference evidence="5" key="1">
    <citation type="submission" date="2020-05" db="EMBL/GenBank/DDBJ databases">
        <authorList>
            <person name="Chiriac C."/>
            <person name="Salcher M."/>
            <person name="Ghai R."/>
            <person name="Kavagutti S V."/>
        </authorList>
    </citation>
    <scope>NUCLEOTIDE SEQUENCE</scope>
</reference>
<proteinExistence type="predicted"/>
<keyword evidence="1" id="KW-0238">DNA-binding</keyword>
<dbReference type="CDD" id="cd00799">
    <property type="entry name" value="INT_Cre_C"/>
    <property type="match status" value="1"/>
</dbReference>
<name>A0A6J7EW16_9ZZZZ</name>
<dbReference type="GO" id="GO:0003677">
    <property type="term" value="F:DNA binding"/>
    <property type="evidence" value="ECO:0007669"/>
    <property type="project" value="UniProtKB-KW"/>
</dbReference>
<gene>
    <name evidence="5" type="ORF">UFOPK3472_01545</name>
</gene>
<organism evidence="5">
    <name type="scientific">freshwater metagenome</name>
    <dbReference type="NCBI Taxonomy" id="449393"/>
    <lineage>
        <taxon>unclassified sequences</taxon>
        <taxon>metagenomes</taxon>
        <taxon>ecological metagenomes</taxon>
    </lineage>
</organism>
<evidence type="ECO:0000313" key="5">
    <source>
        <dbReference type="EMBL" id="CAB4887346.1"/>
    </source>
</evidence>
<evidence type="ECO:0000259" key="4">
    <source>
        <dbReference type="PROSITE" id="PS51898"/>
    </source>
</evidence>
<protein>
    <submittedName>
        <fullName evidence="5">Unannotated protein</fullName>
    </submittedName>
</protein>
<dbReference type="PANTHER" id="PTHR34605:SF3">
    <property type="entry name" value="P CELL-TYPE AGGLUTINATION PROTEIN MAP4-LIKE-RELATED"/>
    <property type="match status" value="1"/>
</dbReference>
<dbReference type="PANTHER" id="PTHR34605">
    <property type="entry name" value="PHAGE_INTEGRASE DOMAIN-CONTAINING PROTEIN"/>
    <property type="match status" value="1"/>
</dbReference>
<dbReference type="SUPFAM" id="SSF56349">
    <property type="entry name" value="DNA breaking-rejoining enzymes"/>
    <property type="match status" value="1"/>
</dbReference>
<accession>A0A6J7EW16</accession>
<keyword evidence="2" id="KW-0233">DNA recombination</keyword>
<sequence>MESRPAETAPMRPLTAVSGPSESTAAPAIPAAVAARIAAAVESSRSAGTRRAYGSGWRRFTDWCTRNGHVALPAHPVTVAAYLVDAADTVTAAGERAYAAGTLSAWASAINHFHQATGHASPTKHHLVTAALSGIRRQYATAGDRPRTQRAPLLVSDIRHLVDTARAQCDGWADDVYERRDTALLLLGFAGAFRRSELADLECRDVRLHREDGLHIRLRKTKTDQEGRGVVRALPTTDFHATCPPCAYVRWVQVVSAFDAGGRPSVIRLLRGRGPFENHVCRGGVPRVSARVPLFRAIAKNGNLGTTPISGAAIHKTIRRRAERAGYDVALISQLGGHSLRSGFVTQAFRNGADAHAIMRQTGHTTPAMLERYARENAPLIGNAVKNIGL</sequence>
<dbReference type="PROSITE" id="PS51898">
    <property type="entry name" value="TYR_RECOMBINASE"/>
    <property type="match status" value="1"/>
</dbReference>
<dbReference type="InterPro" id="IPR013762">
    <property type="entry name" value="Integrase-like_cat_sf"/>
</dbReference>
<dbReference type="Gene3D" id="1.10.150.130">
    <property type="match status" value="1"/>
</dbReference>
<dbReference type="Gene3D" id="1.10.443.10">
    <property type="entry name" value="Intergrase catalytic core"/>
    <property type="match status" value="1"/>
</dbReference>
<dbReference type="SUPFAM" id="SSF47823">
    <property type="entry name" value="lambda integrase-like, N-terminal domain"/>
    <property type="match status" value="1"/>
</dbReference>
<evidence type="ECO:0000256" key="3">
    <source>
        <dbReference type="SAM" id="MobiDB-lite"/>
    </source>
</evidence>
<dbReference type="AlphaFoldDB" id="A0A6J7EW16"/>
<evidence type="ECO:0000256" key="2">
    <source>
        <dbReference type="ARBA" id="ARBA00023172"/>
    </source>
</evidence>
<dbReference type="GO" id="GO:0006310">
    <property type="term" value="P:DNA recombination"/>
    <property type="evidence" value="ECO:0007669"/>
    <property type="project" value="UniProtKB-KW"/>
</dbReference>
<evidence type="ECO:0000256" key="1">
    <source>
        <dbReference type="ARBA" id="ARBA00023125"/>
    </source>
</evidence>
<dbReference type="EMBL" id="CAFBLX010000087">
    <property type="protein sequence ID" value="CAB4887346.1"/>
    <property type="molecule type" value="Genomic_DNA"/>
</dbReference>
<dbReference type="InterPro" id="IPR010998">
    <property type="entry name" value="Integrase_recombinase_N"/>
</dbReference>
<dbReference type="InterPro" id="IPR011010">
    <property type="entry name" value="DNA_brk_join_enz"/>
</dbReference>
<feature type="region of interest" description="Disordered" evidence="3">
    <location>
        <begin position="1"/>
        <end position="23"/>
    </location>
</feature>
<dbReference type="InterPro" id="IPR002104">
    <property type="entry name" value="Integrase_catalytic"/>
</dbReference>
<dbReference type="Pfam" id="PF00589">
    <property type="entry name" value="Phage_integrase"/>
    <property type="match status" value="1"/>
</dbReference>
<dbReference type="GO" id="GO:0015074">
    <property type="term" value="P:DNA integration"/>
    <property type="evidence" value="ECO:0007669"/>
    <property type="project" value="InterPro"/>
</dbReference>
<feature type="domain" description="Tyr recombinase" evidence="4">
    <location>
        <begin position="148"/>
        <end position="386"/>
    </location>
</feature>